<sequence>MPSSDTPGPAGPAVLGAGGRVGSAVVNALLRRGHDVTAIVRNPSRHTLPDAPGLRIRQGDAQRPDLLSETLRGAGAVVLAVTPFSGPPQTFDGFDRDYYATIVSGLDRAMTGRRLVCVGLTATARLDDGTRFLDHPDRFPPFLAPFADAHLRATAALRDTTLDWATLIPPAGFGTLPPAGRPAASGYRLRREPVTLADATSALDHATFAEAVADEIASPTVHRERALVTSGHTAETAGRPG</sequence>
<reference evidence="2 3" key="1">
    <citation type="journal article" date="2014" name="Int. J. Syst. Evol. Microbiol.">
        <title>Streptomyces hoynatensis sp. nov., isolated from deep marine sediment.</title>
        <authorList>
            <person name="Veyisoglu A."/>
            <person name="Sahin N."/>
        </authorList>
    </citation>
    <scope>NUCLEOTIDE SEQUENCE [LARGE SCALE GENOMIC DNA]</scope>
    <source>
        <strain evidence="2 3">KCTC 29097</strain>
    </source>
</reference>
<evidence type="ECO:0000313" key="3">
    <source>
        <dbReference type="Proteomes" id="UP000272474"/>
    </source>
</evidence>
<name>A0A3A9ZCH9_9ACTN</name>
<dbReference type="SUPFAM" id="SSF51735">
    <property type="entry name" value="NAD(P)-binding Rossmann-fold domains"/>
    <property type="match status" value="1"/>
</dbReference>
<dbReference type="GO" id="GO:0016646">
    <property type="term" value="F:oxidoreductase activity, acting on the CH-NH group of donors, NAD or NADP as acceptor"/>
    <property type="evidence" value="ECO:0007669"/>
    <property type="project" value="TreeGrafter"/>
</dbReference>
<dbReference type="EMBL" id="RBAL01000002">
    <property type="protein sequence ID" value="RKN45564.1"/>
    <property type="molecule type" value="Genomic_DNA"/>
</dbReference>
<comment type="caution">
    <text evidence="2">The sequence shown here is derived from an EMBL/GenBank/DDBJ whole genome shotgun (WGS) entry which is preliminary data.</text>
</comment>
<dbReference type="Gene3D" id="3.40.50.720">
    <property type="entry name" value="NAD(P)-binding Rossmann-like Domain"/>
    <property type="match status" value="1"/>
</dbReference>
<dbReference type="InterPro" id="IPR051606">
    <property type="entry name" value="Polyketide_Oxido-like"/>
</dbReference>
<dbReference type="Pfam" id="PF13460">
    <property type="entry name" value="NAD_binding_10"/>
    <property type="match status" value="1"/>
</dbReference>
<gene>
    <name evidence="2" type="ORF">D7294_03520</name>
</gene>
<protein>
    <submittedName>
        <fullName evidence="2">NAD-dependent epimerase/dehydratase family protein</fullName>
    </submittedName>
</protein>
<dbReference type="PANTHER" id="PTHR43355">
    <property type="entry name" value="FLAVIN REDUCTASE (NADPH)"/>
    <property type="match status" value="1"/>
</dbReference>
<dbReference type="InterPro" id="IPR036291">
    <property type="entry name" value="NAD(P)-bd_dom_sf"/>
</dbReference>
<proteinExistence type="predicted"/>
<organism evidence="2 3">
    <name type="scientific">Streptomyces hoynatensis</name>
    <dbReference type="NCBI Taxonomy" id="1141874"/>
    <lineage>
        <taxon>Bacteria</taxon>
        <taxon>Bacillati</taxon>
        <taxon>Actinomycetota</taxon>
        <taxon>Actinomycetes</taxon>
        <taxon>Kitasatosporales</taxon>
        <taxon>Streptomycetaceae</taxon>
        <taxon>Streptomyces</taxon>
    </lineage>
</organism>
<evidence type="ECO:0000313" key="2">
    <source>
        <dbReference type="EMBL" id="RKN45564.1"/>
    </source>
</evidence>
<dbReference type="RefSeq" id="WP_120675394.1">
    <property type="nucleotide sequence ID" value="NZ_RBAL01000002.1"/>
</dbReference>
<dbReference type="Proteomes" id="UP000272474">
    <property type="component" value="Unassembled WGS sequence"/>
</dbReference>
<feature type="domain" description="NAD(P)-binding" evidence="1">
    <location>
        <begin position="16"/>
        <end position="173"/>
    </location>
</feature>
<dbReference type="AlphaFoldDB" id="A0A3A9ZCH9"/>
<dbReference type="PANTHER" id="PTHR43355:SF2">
    <property type="entry name" value="FLAVIN REDUCTASE (NADPH)"/>
    <property type="match status" value="1"/>
</dbReference>
<keyword evidence="3" id="KW-1185">Reference proteome</keyword>
<dbReference type="OrthoDB" id="3191258at2"/>
<dbReference type="InterPro" id="IPR016040">
    <property type="entry name" value="NAD(P)-bd_dom"/>
</dbReference>
<accession>A0A3A9ZCH9</accession>
<evidence type="ECO:0000259" key="1">
    <source>
        <dbReference type="Pfam" id="PF13460"/>
    </source>
</evidence>